<feature type="compositionally biased region" description="Low complexity" evidence="1">
    <location>
        <begin position="445"/>
        <end position="454"/>
    </location>
</feature>
<name>A0A6A5XY34_9PLEO</name>
<feature type="region of interest" description="Disordered" evidence="1">
    <location>
        <begin position="800"/>
        <end position="836"/>
    </location>
</feature>
<feature type="compositionally biased region" description="Polar residues" evidence="1">
    <location>
        <begin position="904"/>
        <end position="923"/>
    </location>
</feature>
<evidence type="ECO:0000256" key="1">
    <source>
        <dbReference type="SAM" id="MobiDB-lite"/>
    </source>
</evidence>
<sequence>MATKALCCTAEDERSDSPVLPNARVHEATPARLPLLHDASPSVASNHTSTQSEDVHELRFIFNNAQNEGVHRTPPANIHRTRFGRSSIHSLPSLHKIKSVHALIKRKLSKDLSKLNLAGPSQGRASGKETDKAPDTVLRKPHDGPNLQLKITKEDLRRNLLTDKGRSEGGYDSDAEVLEGIARRIGRPVSKRTSLHSIDWASKTSTNALWNQYCSSPNLRIPDSRDKDRSLRRSHSFSSIERASSSQLQDLLPRMSFRDSDTMPWSAATLWSLQLSSQAPHLDSGVETTKIIDDVPSTQNDEPIKQTISPPLTIKSNSGQSVIRSAESTALPNPLDSNDCVHQPVGLRANVCLSNEDENPRHSVHLYSMRISHHLRSGERSNHHRHTSSSGFGSAQVPSKWGKVISPGQEPEDISSIYSSRPHSPPASVEDSTANLSTPVTQCDTSQETTSSIQEESKRGSIHGSTEATPRPAQFSSIATLKADIQSFDRLSVDDQPALARNNSVADTKRSKFREDFSPSPPRKRSTAALSILKILKPKSGERSQSDTNLKLRCEGQVDGSFDPVDDGERKEQLSQSAISLEKEMDVLKLNPDSDPVWEHALKAFHDERRSMFLPQNNQLSVERPLYRKRSSSVSRRRSMASPNDALRIAFDRQKDDAATVGAWGLYPSHTRPARTGSAGHQDRVMTRDFALETAIKFAQGDLEDDIDPTATPEISQNGSAKRKKKRVGHARMAKSHSMTFGKQFIKNYTRMFRSQSTEFRQHGHGHRSSITTGGMLEYPELEVLPDVWRRGVSEHTRLRQLSRIQGSSREEQPFLSPENNAPAEAATQPQESKAKLNSFEGSNNAIFDGAADSEGGNDRARVWSLYYKNCVPRFPRPSLDHFSLSQPDLGELARAESSRTRPETNNAQESFPSKLDSLSSKTLPPRFKHSRRESRISIISRASIVSSFKSLGRETEYEDGQEVMSVVSVRKSTLDLVDFYQEQEAVARERVLDLTRMGSITHNGGTAIHASNN</sequence>
<feature type="compositionally biased region" description="Basic and acidic residues" evidence="1">
    <location>
        <begin position="893"/>
        <end position="903"/>
    </location>
</feature>
<feature type="region of interest" description="Disordered" evidence="1">
    <location>
        <begin position="893"/>
        <end position="931"/>
    </location>
</feature>
<accession>A0A6A5XY34</accession>
<feature type="region of interest" description="Disordered" evidence="1">
    <location>
        <begin position="375"/>
        <end position="473"/>
    </location>
</feature>
<dbReference type="Proteomes" id="UP000799778">
    <property type="component" value="Unassembled WGS sequence"/>
</dbReference>
<organism evidence="2 3">
    <name type="scientific">Aaosphaeria arxii CBS 175.79</name>
    <dbReference type="NCBI Taxonomy" id="1450172"/>
    <lineage>
        <taxon>Eukaryota</taxon>
        <taxon>Fungi</taxon>
        <taxon>Dikarya</taxon>
        <taxon>Ascomycota</taxon>
        <taxon>Pezizomycotina</taxon>
        <taxon>Dothideomycetes</taxon>
        <taxon>Pleosporomycetidae</taxon>
        <taxon>Pleosporales</taxon>
        <taxon>Pleosporales incertae sedis</taxon>
        <taxon>Aaosphaeria</taxon>
    </lineage>
</organism>
<protein>
    <submittedName>
        <fullName evidence="2">Uncharacterized protein</fullName>
    </submittedName>
</protein>
<feature type="compositionally biased region" description="Basic residues" evidence="1">
    <location>
        <begin position="721"/>
        <end position="735"/>
    </location>
</feature>
<dbReference type="EMBL" id="ML978068">
    <property type="protein sequence ID" value="KAF2018218.1"/>
    <property type="molecule type" value="Genomic_DNA"/>
</dbReference>
<dbReference type="GeneID" id="54290480"/>
<evidence type="ECO:0000313" key="3">
    <source>
        <dbReference type="Proteomes" id="UP000799778"/>
    </source>
</evidence>
<feature type="compositionally biased region" description="Polar residues" evidence="1">
    <location>
        <begin position="430"/>
        <end position="444"/>
    </location>
</feature>
<feature type="region of interest" description="Disordered" evidence="1">
    <location>
        <begin position="704"/>
        <end position="735"/>
    </location>
</feature>
<feature type="region of interest" description="Disordered" evidence="1">
    <location>
        <begin position="115"/>
        <end position="147"/>
    </location>
</feature>
<dbReference type="OrthoDB" id="3437384at2759"/>
<feature type="compositionally biased region" description="Polar residues" evidence="1">
    <location>
        <begin position="463"/>
        <end position="473"/>
    </location>
</feature>
<proteinExistence type="predicted"/>
<feature type="region of interest" description="Disordered" evidence="1">
    <location>
        <begin position="499"/>
        <end position="526"/>
    </location>
</feature>
<feature type="region of interest" description="Disordered" evidence="1">
    <location>
        <begin position="296"/>
        <end position="317"/>
    </location>
</feature>
<feature type="region of interest" description="Disordered" evidence="1">
    <location>
        <begin position="220"/>
        <end position="243"/>
    </location>
</feature>
<gene>
    <name evidence="2" type="ORF">BU24DRAFT_479598</name>
</gene>
<evidence type="ECO:0000313" key="2">
    <source>
        <dbReference type="EMBL" id="KAF2018218.1"/>
    </source>
</evidence>
<keyword evidence="3" id="KW-1185">Reference proteome</keyword>
<feature type="compositionally biased region" description="Basic and acidic residues" evidence="1">
    <location>
        <begin position="222"/>
        <end position="231"/>
    </location>
</feature>
<feature type="compositionally biased region" description="Basic and acidic residues" evidence="1">
    <location>
        <begin position="507"/>
        <end position="517"/>
    </location>
</feature>
<feature type="compositionally biased region" description="Basic and acidic residues" evidence="1">
    <location>
        <begin position="126"/>
        <end position="143"/>
    </location>
</feature>
<dbReference type="AlphaFoldDB" id="A0A6A5XY34"/>
<feature type="compositionally biased region" description="Polar residues" evidence="1">
    <location>
        <begin position="388"/>
        <end position="397"/>
    </location>
</feature>
<dbReference type="RefSeq" id="XP_033386557.1">
    <property type="nucleotide sequence ID" value="XM_033533083.1"/>
</dbReference>
<reference evidence="2" key="1">
    <citation type="journal article" date="2020" name="Stud. Mycol.">
        <title>101 Dothideomycetes genomes: a test case for predicting lifestyles and emergence of pathogens.</title>
        <authorList>
            <person name="Haridas S."/>
            <person name="Albert R."/>
            <person name="Binder M."/>
            <person name="Bloem J."/>
            <person name="Labutti K."/>
            <person name="Salamov A."/>
            <person name="Andreopoulos B."/>
            <person name="Baker S."/>
            <person name="Barry K."/>
            <person name="Bills G."/>
            <person name="Bluhm B."/>
            <person name="Cannon C."/>
            <person name="Castanera R."/>
            <person name="Culley D."/>
            <person name="Daum C."/>
            <person name="Ezra D."/>
            <person name="Gonzalez J."/>
            <person name="Henrissat B."/>
            <person name="Kuo A."/>
            <person name="Liang C."/>
            <person name="Lipzen A."/>
            <person name="Lutzoni F."/>
            <person name="Magnuson J."/>
            <person name="Mondo S."/>
            <person name="Nolan M."/>
            <person name="Ohm R."/>
            <person name="Pangilinan J."/>
            <person name="Park H.-J."/>
            <person name="Ramirez L."/>
            <person name="Alfaro M."/>
            <person name="Sun H."/>
            <person name="Tritt A."/>
            <person name="Yoshinaga Y."/>
            <person name="Zwiers L.-H."/>
            <person name="Turgeon B."/>
            <person name="Goodwin S."/>
            <person name="Spatafora J."/>
            <person name="Crous P."/>
            <person name="Grigoriev I."/>
        </authorList>
    </citation>
    <scope>NUCLEOTIDE SEQUENCE</scope>
    <source>
        <strain evidence="2">CBS 175.79</strain>
    </source>
</reference>